<keyword evidence="11" id="KW-1185">Reference proteome</keyword>
<gene>
    <name evidence="10" type="ORF">B4U80_13878</name>
</gene>
<comment type="similarity">
    <text evidence="2">Belongs to the cytochrome P450 family.</text>
</comment>
<dbReference type="Proteomes" id="UP000288716">
    <property type="component" value="Unassembled WGS sequence"/>
</dbReference>
<dbReference type="Gene3D" id="1.10.630.10">
    <property type="entry name" value="Cytochrome P450"/>
    <property type="match status" value="1"/>
</dbReference>
<dbReference type="EMBL" id="NCKV01005146">
    <property type="protein sequence ID" value="RWS24259.1"/>
    <property type="molecule type" value="Genomic_DNA"/>
</dbReference>
<keyword evidence="8" id="KW-0812">Transmembrane</keyword>
<evidence type="ECO:0000313" key="11">
    <source>
        <dbReference type="Proteomes" id="UP000288716"/>
    </source>
</evidence>
<feature type="chain" id="PRO_5019553697" evidence="9">
    <location>
        <begin position="22"/>
        <end position="320"/>
    </location>
</feature>
<dbReference type="InterPro" id="IPR050196">
    <property type="entry name" value="Cytochrome_P450_Monoox"/>
</dbReference>
<evidence type="ECO:0000256" key="2">
    <source>
        <dbReference type="ARBA" id="ARBA00010617"/>
    </source>
</evidence>
<dbReference type="GO" id="GO:0005506">
    <property type="term" value="F:iron ion binding"/>
    <property type="evidence" value="ECO:0007669"/>
    <property type="project" value="InterPro"/>
</dbReference>
<protein>
    <submittedName>
        <fullName evidence="10">Cytochrome P450 6A1-like protein</fullName>
    </submittedName>
</protein>
<dbReference type="GO" id="GO:0004497">
    <property type="term" value="F:monooxygenase activity"/>
    <property type="evidence" value="ECO:0007669"/>
    <property type="project" value="UniProtKB-KW"/>
</dbReference>
<evidence type="ECO:0000256" key="8">
    <source>
        <dbReference type="SAM" id="Phobius"/>
    </source>
</evidence>
<accession>A0A443S9M8</accession>
<comment type="cofactor">
    <cofactor evidence="1">
        <name>heme</name>
        <dbReference type="ChEBI" id="CHEBI:30413"/>
    </cofactor>
</comment>
<dbReference type="Pfam" id="PF00067">
    <property type="entry name" value="p450"/>
    <property type="match status" value="1"/>
</dbReference>
<keyword evidence="8" id="KW-1133">Transmembrane helix</keyword>
<name>A0A443S9M8_9ACAR</name>
<keyword evidence="4" id="KW-0479">Metal-binding</keyword>
<dbReference type="InterPro" id="IPR036396">
    <property type="entry name" value="Cyt_P450_sf"/>
</dbReference>
<evidence type="ECO:0000256" key="5">
    <source>
        <dbReference type="ARBA" id="ARBA00023002"/>
    </source>
</evidence>
<proteinExistence type="inferred from homology"/>
<dbReference type="VEuPathDB" id="VectorBase:LDEU007782"/>
<evidence type="ECO:0000256" key="9">
    <source>
        <dbReference type="SAM" id="SignalP"/>
    </source>
</evidence>
<comment type="caution">
    <text evidence="10">The sequence shown here is derived from an EMBL/GenBank/DDBJ whole genome shotgun (WGS) entry which is preliminary data.</text>
</comment>
<sequence length="320" mass="37186">MNIYVILLCILLAVFLKKYSSFPGPKINIPFIGSLEVILNGLKIYFSPNFMSLMYEYVKTLNSKYGKSGKFCIFAGNRTIVILTKAPLIKKYFEKYGSFTTQDTAIQKGENVFPKIMLVLGPDKWKLRRKYLSVAYTSTNLKVFETIINRETKFMLHTIAEEYVDNGFIDIRKLITTHVCLTTLDVMTQVYDRNYLYNEIENVLKFIETAQKGSVRRVTNPLLWLPYLTMFTIDGMKLIYEEYLFSKKFAKFIHELQNLKSNKASMLDQLLKLKTVDKSLKDKTIFRELFGFLTAGFETSAFTIIASLFYMGKHLYSNFV</sequence>
<keyword evidence="7" id="KW-0503">Monooxygenase</keyword>
<keyword evidence="6" id="KW-0408">Iron</keyword>
<dbReference type="PANTHER" id="PTHR24291:SF50">
    <property type="entry name" value="BIFUNCTIONAL ALBAFLAVENONE MONOOXYGENASE_TERPENE SYNTHASE"/>
    <property type="match status" value="1"/>
</dbReference>
<dbReference type="AlphaFoldDB" id="A0A443S9M8"/>
<dbReference type="PANTHER" id="PTHR24291">
    <property type="entry name" value="CYTOCHROME P450 FAMILY 4"/>
    <property type="match status" value="1"/>
</dbReference>
<evidence type="ECO:0000256" key="3">
    <source>
        <dbReference type="ARBA" id="ARBA00022617"/>
    </source>
</evidence>
<evidence type="ECO:0000256" key="1">
    <source>
        <dbReference type="ARBA" id="ARBA00001971"/>
    </source>
</evidence>
<keyword evidence="8" id="KW-0472">Membrane</keyword>
<evidence type="ECO:0000313" key="10">
    <source>
        <dbReference type="EMBL" id="RWS24259.1"/>
    </source>
</evidence>
<evidence type="ECO:0000256" key="7">
    <source>
        <dbReference type="ARBA" id="ARBA00023033"/>
    </source>
</evidence>
<organism evidence="10 11">
    <name type="scientific">Leptotrombidium deliense</name>
    <dbReference type="NCBI Taxonomy" id="299467"/>
    <lineage>
        <taxon>Eukaryota</taxon>
        <taxon>Metazoa</taxon>
        <taxon>Ecdysozoa</taxon>
        <taxon>Arthropoda</taxon>
        <taxon>Chelicerata</taxon>
        <taxon>Arachnida</taxon>
        <taxon>Acari</taxon>
        <taxon>Acariformes</taxon>
        <taxon>Trombidiformes</taxon>
        <taxon>Prostigmata</taxon>
        <taxon>Anystina</taxon>
        <taxon>Parasitengona</taxon>
        <taxon>Trombiculoidea</taxon>
        <taxon>Trombiculidae</taxon>
        <taxon>Leptotrombidium</taxon>
    </lineage>
</organism>
<feature type="signal peptide" evidence="9">
    <location>
        <begin position="1"/>
        <end position="21"/>
    </location>
</feature>
<evidence type="ECO:0000256" key="6">
    <source>
        <dbReference type="ARBA" id="ARBA00023004"/>
    </source>
</evidence>
<reference evidence="10 11" key="1">
    <citation type="journal article" date="2018" name="Gigascience">
        <title>Genomes of trombidid mites reveal novel predicted allergens and laterally-transferred genes associated with secondary metabolism.</title>
        <authorList>
            <person name="Dong X."/>
            <person name="Chaisiri K."/>
            <person name="Xia D."/>
            <person name="Armstrong S.D."/>
            <person name="Fang Y."/>
            <person name="Donnelly M.J."/>
            <person name="Kadowaki T."/>
            <person name="McGarry J.W."/>
            <person name="Darby A.C."/>
            <person name="Makepeace B.L."/>
        </authorList>
    </citation>
    <scope>NUCLEOTIDE SEQUENCE [LARGE SCALE GENOMIC DNA]</scope>
    <source>
        <strain evidence="10">UoL-UT</strain>
    </source>
</reference>
<dbReference type="GO" id="GO:0016705">
    <property type="term" value="F:oxidoreductase activity, acting on paired donors, with incorporation or reduction of molecular oxygen"/>
    <property type="evidence" value="ECO:0007669"/>
    <property type="project" value="InterPro"/>
</dbReference>
<keyword evidence="9" id="KW-0732">Signal</keyword>
<keyword evidence="3" id="KW-0349">Heme</keyword>
<evidence type="ECO:0000256" key="4">
    <source>
        <dbReference type="ARBA" id="ARBA00022723"/>
    </source>
</evidence>
<feature type="transmembrane region" description="Helical" evidence="8">
    <location>
        <begin position="289"/>
        <end position="311"/>
    </location>
</feature>
<dbReference type="GO" id="GO:0020037">
    <property type="term" value="F:heme binding"/>
    <property type="evidence" value="ECO:0007669"/>
    <property type="project" value="InterPro"/>
</dbReference>
<dbReference type="InterPro" id="IPR001128">
    <property type="entry name" value="Cyt_P450"/>
</dbReference>
<keyword evidence="5" id="KW-0560">Oxidoreductase</keyword>
<dbReference type="SUPFAM" id="SSF48264">
    <property type="entry name" value="Cytochrome P450"/>
    <property type="match status" value="1"/>
</dbReference>